<keyword evidence="4" id="KW-1133">Transmembrane helix</keyword>
<proteinExistence type="inferred from homology"/>
<dbReference type="SMART" id="SM00856">
    <property type="entry name" value="PMEI"/>
    <property type="match status" value="1"/>
</dbReference>
<dbReference type="InParanoid" id="A0A6P4BDF2"/>
<keyword evidence="4" id="KW-0812">Transmembrane</keyword>
<dbReference type="PANTHER" id="PTHR35357">
    <property type="entry name" value="OS02G0537100 PROTEIN"/>
    <property type="match status" value="1"/>
</dbReference>
<dbReference type="PANTHER" id="PTHR35357:SF8">
    <property type="entry name" value="OS01G0111000 PROTEIN"/>
    <property type="match status" value="1"/>
</dbReference>
<gene>
    <name evidence="7" type="primary">LOC107433873</name>
</gene>
<reference evidence="6" key="1">
    <citation type="submission" date="2025-05" db="UniProtKB">
        <authorList>
            <consortium name="RefSeq"/>
        </authorList>
    </citation>
    <scope>NUCLEOTIDE SEQUENCE [LARGE SCALE GENOMIC DNA]</scope>
</reference>
<comment type="similarity">
    <text evidence="3">Belongs to the PMEI family.</text>
</comment>
<feature type="domain" description="Pectinesterase inhibitor" evidence="5">
    <location>
        <begin position="66"/>
        <end position="204"/>
    </location>
</feature>
<evidence type="ECO:0000256" key="3">
    <source>
        <dbReference type="ARBA" id="ARBA00038471"/>
    </source>
</evidence>
<dbReference type="KEGG" id="zju:107433873"/>
<dbReference type="InterPro" id="IPR006501">
    <property type="entry name" value="Pectinesterase_inhib_dom"/>
</dbReference>
<evidence type="ECO:0000256" key="2">
    <source>
        <dbReference type="ARBA" id="ARBA00023157"/>
    </source>
</evidence>
<keyword evidence="2" id="KW-1015">Disulfide bond</keyword>
<dbReference type="CDD" id="cd14859">
    <property type="entry name" value="PMEI_like"/>
    <property type="match status" value="1"/>
</dbReference>
<keyword evidence="6" id="KW-1185">Reference proteome</keyword>
<keyword evidence="4" id="KW-0472">Membrane</keyword>
<dbReference type="AlphaFoldDB" id="A0A6P4BDF2"/>
<evidence type="ECO:0000313" key="6">
    <source>
        <dbReference type="Proteomes" id="UP001652623"/>
    </source>
</evidence>
<feature type="transmembrane region" description="Helical" evidence="4">
    <location>
        <begin position="46"/>
        <end position="65"/>
    </location>
</feature>
<sequence length="211" mass="23783">MCCIYSHPVPSLKINVVGDLFPYIICCLCQTCYTNPKHFWDQKEMVLFRLLGLSLFIFFCCASAAKQTVLAKEVCKKTSNYTFCVESLYADPRTPKANRQTLAYITFGLAYLNASKTQKLIAELLESQLLQFLKRCKNDYDKAVSKLEGAYNDLNSETYFELANDANEASGYAKDCEAAINGRRSSLTPRNRHLKGLCEICVVVAKLFTGK</sequence>
<organism evidence="6 7">
    <name type="scientific">Ziziphus jujuba</name>
    <name type="common">Chinese jujube</name>
    <name type="synonym">Ziziphus sativa</name>
    <dbReference type="NCBI Taxonomy" id="326968"/>
    <lineage>
        <taxon>Eukaryota</taxon>
        <taxon>Viridiplantae</taxon>
        <taxon>Streptophyta</taxon>
        <taxon>Embryophyta</taxon>
        <taxon>Tracheophyta</taxon>
        <taxon>Spermatophyta</taxon>
        <taxon>Magnoliopsida</taxon>
        <taxon>eudicotyledons</taxon>
        <taxon>Gunneridae</taxon>
        <taxon>Pentapetalae</taxon>
        <taxon>rosids</taxon>
        <taxon>fabids</taxon>
        <taxon>Rosales</taxon>
        <taxon>Rhamnaceae</taxon>
        <taxon>Paliureae</taxon>
        <taxon>Ziziphus</taxon>
    </lineage>
</organism>
<keyword evidence="1" id="KW-0732">Signal</keyword>
<dbReference type="NCBIfam" id="TIGR01614">
    <property type="entry name" value="PME_inhib"/>
    <property type="match status" value="1"/>
</dbReference>
<evidence type="ECO:0000313" key="7">
    <source>
        <dbReference type="RefSeq" id="XP_015900738.1"/>
    </source>
</evidence>
<reference evidence="7" key="2">
    <citation type="submission" date="2025-08" db="UniProtKB">
        <authorList>
            <consortium name="RefSeq"/>
        </authorList>
    </citation>
    <scope>IDENTIFICATION</scope>
    <source>
        <tissue evidence="7">Seedling</tissue>
    </source>
</reference>
<dbReference type="GeneID" id="107433873"/>
<dbReference type="Pfam" id="PF04043">
    <property type="entry name" value="PMEI"/>
    <property type="match status" value="1"/>
</dbReference>
<dbReference type="SUPFAM" id="SSF101148">
    <property type="entry name" value="Plant invertase/pectin methylesterase inhibitor"/>
    <property type="match status" value="1"/>
</dbReference>
<evidence type="ECO:0000256" key="1">
    <source>
        <dbReference type="ARBA" id="ARBA00022729"/>
    </source>
</evidence>
<dbReference type="InterPro" id="IPR035513">
    <property type="entry name" value="Invertase/methylesterase_inhib"/>
</dbReference>
<protein>
    <submittedName>
        <fullName evidence="7">Invertase inhibitor</fullName>
    </submittedName>
</protein>
<name>A0A6P4BDF2_ZIZJJ</name>
<evidence type="ECO:0000256" key="4">
    <source>
        <dbReference type="SAM" id="Phobius"/>
    </source>
</evidence>
<dbReference type="Gene3D" id="1.20.140.40">
    <property type="entry name" value="Invertase/pectin methylesterase inhibitor family protein"/>
    <property type="match status" value="1"/>
</dbReference>
<dbReference type="GO" id="GO:0004857">
    <property type="term" value="F:enzyme inhibitor activity"/>
    <property type="evidence" value="ECO:0007669"/>
    <property type="project" value="InterPro"/>
</dbReference>
<dbReference type="Proteomes" id="UP001652623">
    <property type="component" value="Chromosome 1"/>
</dbReference>
<dbReference type="RefSeq" id="XP_015900738.1">
    <property type="nucleotide sequence ID" value="XM_016045252.4"/>
</dbReference>
<evidence type="ECO:0000259" key="5">
    <source>
        <dbReference type="SMART" id="SM00856"/>
    </source>
</evidence>
<accession>A0A6P4BDF2</accession>